<dbReference type="RefSeq" id="XP_012191823.1">
    <property type="nucleotide sequence ID" value="XM_012336433.1"/>
</dbReference>
<name>R9PA41_PSEHS</name>
<feature type="compositionally biased region" description="Polar residues" evidence="5">
    <location>
        <begin position="119"/>
        <end position="137"/>
    </location>
</feature>
<evidence type="ECO:0000313" key="8">
    <source>
        <dbReference type="EMBL" id="GAC98236.1"/>
    </source>
</evidence>
<feature type="transmembrane region" description="Helical" evidence="6">
    <location>
        <begin position="347"/>
        <end position="367"/>
    </location>
</feature>
<dbReference type="Proteomes" id="UP000014071">
    <property type="component" value="Unassembled WGS sequence"/>
</dbReference>
<comment type="subcellular location">
    <subcellularLocation>
        <location evidence="1">Membrane</location>
        <topology evidence="1">Multi-pass membrane protein</topology>
    </subcellularLocation>
</comment>
<evidence type="ECO:0000256" key="2">
    <source>
        <dbReference type="ARBA" id="ARBA00022692"/>
    </source>
</evidence>
<feature type="transmembrane region" description="Helical" evidence="6">
    <location>
        <begin position="519"/>
        <end position="539"/>
    </location>
</feature>
<accession>R9PA41</accession>
<dbReference type="HOGENOM" id="CLU_497126_0_0_1"/>
<dbReference type="SUPFAM" id="SSF103481">
    <property type="entry name" value="Multidrug resistance efflux transporter EmrE"/>
    <property type="match status" value="2"/>
</dbReference>
<gene>
    <name evidence="8" type="ORF">PHSY_005825</name>
</gene>
<evidence type="ECO:0000256" key="1">
    <source>
        <dbReference type="ARBA" id="ARBA00004141"/>
    </source>
</evidence>
<keyword evidence="3 6" id="KW-1133">Transmembrane helix</keyword>
<feature type="transmembrane region" description="Helical" evidence="6">
    <location>
        <begin position="373"/>
        <end position="394"/>
    </location>
</feature>
<keyword evidence="4 6" id="KW-0472">Membrane</keyword>
<evidence type="ECO:0000313" key="9">
    <source>
        <dbReference type="Proteomes" id="UP000014071"/>
    </source>
</evidence>
<dbReference type="PANTHER" id="PTHR22911">
    <property type="entry name" value="ACYL-MALONYL CONDENSING ENZYME-RELATED"/>
    <property type="match status" value="1"/>
</dbReference>
<sequence>MRDKVVNGTRRKATLGRGPNDGEERACRFEFGFDRRHFSHCAQTLRRRPPSSSRVHPVTNMSAAPPGRVQPASDFNPASYGSVLPGSSSYFERTSTRSETQDSIDERDDEEIEADGSATFHSESGISQDGTEDQSYTYGRDRDDGNASILGTSMLSDFASIFHPNEYIVAQQRLDEQDRRSDFESFDEERQPILASSYHSTSRRQSATAFSNRRPSAVSSLRPSIRSHRRPQQIPEEDTLPEGSTWSKANTEHPDVSAITLHHALVDPSTTPGTNLGLMLIAVSQVSYSTMNLFVKLLDDREGQQNESEPIGALEVVGVECLIIWIGCMLAMCLAKTEHILLGPPGARMLLLARGMFGFASTLALYISLHALSLSDATVITFLAPLATGFLAHVMLHEPFTMRERIAGAFSLGGVTLIARPSFLFGNDAGEGVPEDGDIELPPPSDPGSNTEAARIVGIVVALAGVVLMAGAWVCLRRIGKRASTYHSIAYFSLCSWVSSFVAMWVLNQPFVIPSSTLSLFLLLGVGLFSLLAQVFQTLGLQRESAGRAATMSYLQIIFALAWQLLLFGQVPDWVSIAGSLVILASGAWVALGKEGGSAPMH</sequence>
<reference evidence="9" key="1">
    <citation type="journal article" date="2013" name="Genome Announc.">
        <title>Draft genome sequence of the basidiomycetous yeast-like fungus Pseudozyma hubeiensis SY62, which produces an abundant amount of the biosurfactant mannosylerythritol lipids.</title>
        <authorList>
            <person name="Konishi M."/>
            <person name="Hatada Y."/>
            <person name="Horiuchi J."/>
        </authorList>
    </citation>
    <scope>NUCLEOTIDE SEQUENCE [LARGE SCALE GENOMIC DNA]</scope>
    <source>
        <strain evidence="9">SY62</strain>
    </source>
</reference>
<dbReference type="InterPro" id="IPR000620">
    <property type="entry name" value="EamA_dom"/>
</dbReference>
<protein>
    <recommendedName>
        <fullName evidence="7">EamA domain-containing protein</fullName>
    </recommendedName>
</protein>
<dbReference type="EMBL" id="DF238816">
    <property type="protein sequence ID" value="GAC98236.1"/>
    <property type="molecule type" value="Genomic_DNA"/>
</dbReference>
<dbReference type="GO" id="GO:0016020">
    <property type="term" value="C:membrane"/>
    <property type="evidence" value="ECO:0007669"/>
    <property type="project" value="UniProtKB-SubCell"/>
</dbReference>
<feature type="transmembrane region" description="Helical" evidence="6">
    <location>
        <begin position="574"/>
        <end position="592"/>
    </location>
</feature>
<evidence type="ECO:0000256" key="4">
    <source>
        <dbReference type="ARBA" id="ARBA00023136"/>
    </source>
</evidence>
<feature type="domain" description="EamA" evidence="7">
    <location>
        <begin position="276"/>
        <end position="419"/>
    </location>
</feature>
<dbReference type="Pfam" id="PF00892">
    <property type="entry name" value="EamA"/>
    <property type="match status" value="2"/>
</dbReference>
<feature type="transmembrane region" description="Helical" evidence="6">
    <location>
        <begin position="453"/>
        <end position="476"/>
    </location>
</feature>
<evidence type="ECO:0000256" key="3">
    <source>
        <dbReference type="ARBA" id="ARBA00022989"/>
    </source>
</evidence>
<dbReference type="eggNOG" id="KOG4510">
    <property type="taxonomic scope" value="Eukaryota"/>
</dbReference>
<organism evidence="8 9">
    <name type="scientific">Pseudozyma hubeiensis (strain SY62)</name>
    <name type="common">Yeast</name>
    <dbReference type="NCBI Taxonomy" id="1305764"/>
    <lineage>
        <taxon>Eukaryota</taxon>
        <taxon>Fungi</taxon>
        <taxon>Dikarya</taxon>
        <taxon>Basidiomycota</taxon>
        <taxon>Ustilaginomycotina</taxon>
        <taxon>Ustilaginomycetes</taxon>
        <taxon>Ustilaginales</taxon>
        <taxon>Ustilaginaceae</taxon>
        <taxon>Pseudozyma</taxon>
    </lineage>
</organism>
<dbReference type="STRING" id="1305764.R9PA41"/>
<feature type="transmembrane region" description="Helical" evidence="6">
    <location>
        <begin position="551"/>
        <end position="568"/>
    </location>
</feature>
<evidence type="ECO:0000259" key="7">
    <source>
        <dbReference type="Pfam" id="PF00892"/>
    </source>
</evidence>
<dbReference type="PANTHER" id="PTHR22911:SF6">
    <property type="entry name" value="SOLUTE CARRIER FAMILY 35 MEMBER G1"/>
    <property type="match status" value="1"/>
</dbReference>
<feature type="compositionally biased region" description="Polar residues" evidence="5">
    <location>
        <begin position="197"/>
        <end position="222"/>
    </location>
</feature>
<evidence type="ECO:0000256" key="6">
    <source>
        <dbReference type="SAM" id="Phobius"/>
    </source>
</evidence>
<keyword evidence="9" id="KW-1185">Reference proteome</keyword>
<feature type="compositionally biased region" description="Basic and acidic residues" evidence="5">
    <location>
        <begin position="179"/>
        <end position="191"/>
    </location>
</feature>
<feature type="region of interest" description="Disordered" evidence="5">
    <location>
        <begin position="43"/>
        <end position="142"/>
    </location>
</feature>
<dbReference type="OrthoDB" id="306876at2759"/>
<evidence type="ECO:0000256" key="5">
    <source>
        <dbReference type="SAM" id="MobiDB-lite"/>
    </source>
</evidence>
<dbReference type="GeneID" id="24111102"/>
<proteinExistence type="predicted"/>
<feature type="transmembrane region" description="Helical" evidence="6">
    <location>
        <begin position="488"/>
        <end position="507"/>
    </location>
</feature>
<keyword evidence="2 6" id="KW-0812">Transmembrane</keyword>
<feature type="transmembrane region" description="Helical" evidence="6">
    <location>
        <begin position="311"/>
        <end position="335"/>
    </location>
</feature>
<dbReference type="AlphaFoldDB" id="R9PA41"/>
<feature type="region of interest" description="Disordered" evidence="5">
    <location>
        <begin position="1"/>
        <end position="24"/>
    </location>
</feature>
<feature type="compositionally biased region" description="Acidic residues" evidence="5">
    <location>
        <begin position="102"/>
        <end position="114"/>
    </location>
</feature>
<dbReference type="InterPro" id="IPR037185">
    <property type="entry name" value="EmrE-like"/>
</dbReference>
<feature type="domain" description="EamA" evidence="7">
    <location>
        <begin position="457"/>
        <end position="586"/>
    </location>
</feature>
<feature type="region of interest" description="Disordered" evidence="5">
    <location>
        <begin position="179"/>
        <end position="245"/>
    </location>
</feature>